<dbReference type="InterPro" id="IPR001387">
    <property type="entry name" value="Cro/C1-type_HTH"/>
</dbReference>
<gene>
    <name evidence="3" type="ORF">GCM10010969_10250</name>
</gene>
<name>A0ABQ2KW18_9BACL</name>
<dbReference type="EMBL" id="BMLN01000002">
    <property type="protein sequence ID" value="GGN94992.1"/>
    <property type="molecule type" value="Genomic_DNA"/>
</dbReference>
<evidence type="ECO:0000259" key="2">
    <source>
        <dbReference type="PROSITE" id="PS50943"/>
    </source>
</evidence>
<organism evidence="3 4">
    <name type="scientific">Saccharibacillus kuerlensis</name>
    <dbReference type="NCBI Taxonomy" id="459527"/>
    <lineage>
        <taxon>Bacteria</taxon>
        <taxon>Bacillati</taxon>
        <taxon>Bacillota</taxon>
        <taxon>Bacilli</taxon>
        <taxon>Bacillales</taxon>
        <taxon>Paenibacillaceae</taxon>
        <taxon>Saccharibacillus</taxon>
    </lineage>
</organism>
<evidence type="ECO:0000313" key="4">
    <source>
        <dbReference type="Proteomes" id="UP000606653"/>
    </source>
</evidence>
<dbReference type="PANTHER" id="PTHR46797">
    <property type="entry name" value="HTH-TYPE TRANSCRIPTIONAL REGULATOR"/>
    <property type="match status" value="1"/>
</dbReference>
<dbReference type="InterPro" id="IPR050807">
    <property type="entry name" value="TransReg_Diox_bact_type"/>
</dbReference>
<dbReference type="PROSITE" id="PS50943">
    <property type="entry name" value="HTH_CROC1"/>
    <property type="match status" value="1"/>
</dbReference>
<protein>
    <submittedName>
        <fullName evidence="3">Transcriptional regulator</fullName>
    </submittedName>
</protein>
<dbReference type="Proteomes" id="UP000606653">
    <property type="component" value="Unassembled WGS sequence"/>
</dbReference>
<evidence type="ECO:0000256" key="1">
    <source>
        <dbReference type="ARBA" id="ARBA00023125"/>
    </source>
</evidence>
<dbReference type="PANTHER" id="PTHR46797:SF24">
    <property type="entry name" value="DNA-BINDING PHAGE PROTEIN"/>
    <property type="match status" value="1"/>
</dbReference>
<dbReference type="CDD" id="cd00093">
    <property type="entry name" value="HTH_XRE"/>
    <property type="match status" value="1"/>
</dbReference>
<keyword evidence="1" id="KW-0238">DNA-binding</keyword>
<feature type="domain" description="HTH cro/C1-type" evidence="2">
    <location>
        <begin position="12"/>
        <end position="67"/>
    </location>
</feature>
<dbReference type="Gene3D" id="1.10.260.40">
    <property type="entry name" value="lambda repressor-like DNA-binding domains"/>
    <property type="match status" value="1"/>
</dbReference>
<accession>A0ABQ2KW18</accession>
<proteinExistence type="predicted"/>
<dbReference type="SMART" id="SM00530">
    <property type="entry name" value="HTH_XRE"/>
    <property type="match status" value="1"/>
</dbReference>
<comment type="caution">
    <text evidence="3">The sequence shown here is derived from an EMBL/GenBank/DDBJ whole genome shotgun (WGS) entry which is preliminary data.</text>
</comment>
<sequence length="120" mass="13704">MSDLLKLIGARIKQIRNDRGLSQAGLAELAGMQDSYIGGVERGTRNISINSLHKIMSALDAEPIDAFRFGELEHTDWELEKQQVLGIHLAMLQERSLSEVKLVERMARDMFRTYDEEEQE</sequence>
<evidence type="ECO:0000313" key="3">
    <source>
        <dbReference type="EMBL" id="GGN94992.1"/>
    </source>
</evidence>
<keyword evidence="4" id="KW-1185">Reference proteome</keyword>
<reference evidence="4" key="1">
    <citation type="journal article" date="2019" name="Int. J. Syst. Evol. Microbiol.">
        <title>The Global Catalogue of Microorganisms (GCM) 10K type strain sequencing project: providing services to taxonomists for standard genome sequencing and annotation.</title>
        <authorList>
            <consortium name="The Broad Institute Genomics Platform"/>
            <consortium name="The Broad Institute Genome Sequencing Center for Infectious Disease"/>
            <person name="Wu L."/>
            <person name="Ma J."/>
        </authorList>
    </citation>
    <scope>NUCLEOTIDE SEQUENCE [LARGE SCALE GENOMIC DNA]</scope>
    <source>
        <strain evidence="4">CGMCC 1.6964</strain>
    </source>
</reference>
<dbReference type="Pfam" id="PF01381">
    <property type="entry name" value="HTH_3"/>
    <property type="match status" value="1"/>
</dbReference>
<dbReference type="InterPro" id="IPR010982">
    <property type="entry name" value="Lambda_DNA-bd_dom_sf"/>
</dbReference>
<dbReference type="SUPFAM" id="SSF47413">
    <property type="entry name" value="lambda repressor-like DNA-binding domains"/>
    <property type="match status" value="1"/>
</dbReference>
<dbReference type="RefSeq" id="WP_018976991.1">
    <property type="nucleotide sequence ID" value="NZ_BMLN01000002.1"/>
</dbReference>